<dbReference type="PROSITE" id="PS51257">
    <property type="entry name" value="PROKAR_LIPOPROTEIN"/>
    <property type="match status" value="1"/>
</dbReference>
<reference evidence="1 2" key="1">
    <citation type="submission" date="2012-02" db="EMBL/GenBank/DDBJ databases">
        <title>Improved High-Quality Draft genome of Joostella marina DSM 19592.</title>
        <authorList>
            <consortium name="US DOE Joint Genome Institute (JGI-PGF)"/>
            <person name="Lucas S."/>
            <person name="Copeland A."/>
            <person name="Lapidus A."/>
            <person name="Bruce D."/>
            <person name="Goodwin L."/>
            <person name="Pitluck S."/>
            <person name="Peters L."/>
            <person name="Chertkov O."/>
            <person name="Ovchinnikova G."/>
            <person name="Kyrpides N."/>
            <person name="Mavromatis K."/>
            <person name="Detter J.C."/>
            <person name="Han C."/>
            <person name="Land M."/>
            <person name="Hauser L."/>
            <person name="Markowitz V."/>
            <person name="Cheng J.-F."/>
            <person name="Hugenholtz P."/>
            <person name="Woyke T."/>
            <person name="Wu D."/>
            <person name="Tindall B."/>
            <person name="Brambilla E."/>
            <person name="Klenk H.-P."/>
            <person name="Eisen J.A."/>
        </authorList>
    </citation>
    <scope>NUCLEOTIDE SEQUENCE [LARGE SCALE GENOMIC DNA]</scope>
    <source>
        <strain evidence="1 2">DSM 19592</strain>
    </source>
</reference>
<dbReference type="HOGENOM" id="CLU_1045005_0_0_10"/>
<evidence type="ECO:0000313" key="2">
    <source>
        <dbReference type="Proteomes" id="UP000004690"/>
    </source>
</evidence>
<name>I3CAD9_9FLAO</name>
<dbReference type="AlphaFoldDB" id="I3CAD9"/>
<proteinExistence type="predicted"/>
<sequence length="266" mass="29421">MLRNSLQLVFLSIMFISCSSSESISDDLLAEINNENYFPLENSNYWVYEVDSEKSGIDSLWVEKDTLIEGEIHYHISANSSKTGFITNLLTNSLLHKSKNKLILNGVITDLIPGIEIPVENLVLLDPKNPVGNTMHTSIGTSSTEKEGYIIEVAHTITTKTEALIEDYSLFGEDYSNVIKISMVVNLSGVVTTTVNGFEVTVSILKPKDVIISTQYFAPGIGIINNETNVDYQLTNIEQLSIPLEMPTKISEITSQHIANSSKISE</sequence>
<protein>
    <submittedName>
        <fullName evidence="1">Uncharacterized protein</fullName>
    </submittedName>
</protein>
<dbReference type="eggNOG" id="ENOG5032WCC">
    <property type="taxonomic scope" value="Bacteria"/>
</dbReference>
<organism evidence="1 2">
    <name type="scientific">Galbibacter orientalis DSM 19592</name>
    <dbReference type="NCBI Taxonomy" id="926559"/>
    <lineage>
        <taxon>Bacteria</taxon>
        <taxon>Pseudomonadati</taxon>
        <taxon>Bacteroidota</taxon>
        <taxon>Flavobacteriia</taxon>
        <taxon>Flavobacteriales</taxon>
        <taxon>Flavobacteriaceae</taxon>
        <taxon>Galbibacter</taxon>
    </lineage>
</organism>
<evidence type="ECO:0000313" key="1">
    <source>
        <dbReference type="EMBL" id="EIJ40582.1"/>
    </source>
</evidence>
<dbReference type="EMBL" id="JH651379">
    <property type="protein sequence ID" value="EIJ40582.1"/>
    <property type="molecule type" value="Genomic_DNA"/>
</dbReference>
<dbReference type="Proteomes" id="UP000004690">
    <property type="component" value="Unassembled WGS sequence"/>
</dbReference>
<accession>I3CAD9</accession>
<keyword evidence="2" id="KW-1185">Reference proteome</keyword>
<gene>
    <name evidence="1" type="ORF">JoomaDRAFT_3646</name>
</gene>